<feature type="region of interest" description="Disordered" evidence="1">
    <location>
        <begin position="94"/>
        <end position="134"/>
    </location>
</feature>
<organism evidence="2 3">
    <name type="scientific">Herbaspirillum frisingense GSF30</name>
    <dbReference type="NCBI Taxonomy" id="864073"/>
    <lineage>
        <taxon>Bacteria</taxon>
        <taxon>Pseudomonadati</taxon>
        <taxon>Pseudomonadota</taxon>
        <taxon>Betaproteobacteria</taxon>
        <taxon>Burkholderiales</taxon>
        <taxon>Oxalobacteraceae</taxon>
        <taxon>Herbaspirillum</taxon>
    </lineage>
</organism>
<evidence type="ECO:0000256" key="1">
    <source>
        <dbReference type="SAM" id="MobiDB-lite"/>
    </source>
</evidence>
<evidence type="ECO:0000313" key="3">
    <source>
        <dbReference type="Proteomes" id="UP000006772"/>
    </source>
</evidence>
<sequence>MADELAITARTQIKYEIGETAPDAYYLHGLVAIGIDVTYVLTGTRGVLPTAQESELISCYRSVDAPTRTLLVQLLQGMARMSLATRKKRDFYAVQDVKRGKPGRRKSVPPEAPKVDAGGDSTTPTSGPDRMDGR</sequence>
<dbReference type="GO" id="GO:0003677">
    <property type="term" value="F:DNA binding"/>
    <property type="evidence" value="ECO:0007669"/>
    <property type="project" value="UniProtKB-KW"/>
</dbReference>
<comment type="caution">
    <text evidence="2">The sequence shown here is derived from an EMBL/GenBank/DDBJ whole genome shotgun (WGS) entry which is preliminary data.</text>
</comment>
<dbReference type="AlphaFoldDB" id="A0AAI9N1T0"/>
<proteinExistence type="predicted"/>
<protein>
    <submittedName>
        <fullName evidence="2">DNA-binding transcriptional regulator</fullName>
    </submittedName>
</protein>
<reference evidence="2 3" key="1">
    <citation type="journal article" date="2013" name="Front. Microbiol.">
        <title>The genome of the endophytic bacterium H. frisingense GSF30(T) identifies diverse strategies in the Herbaspirillum genus to interact with plants.</title>
        <authorList>
            <person name="Straub D."/>
            <person name="Rothballer M."/>
            <person name="Hartmann A."/>
            <person name="Ludewig U."/>
        </authorList>
    </citation>
    <scope>NUCLEOTIDE SEQUENCE [LARGE SCALE GENOMIC DNA]</scope>
    <source>
        <strain evidence="2 3">GSF30</strain>
    </source>
</reference>
<gene>
    <name evidence="2" type="ORF">HFRIS_023028</name>
</gene>
<name>A0AAI9N1T0_9BURK</name>
<accession>A0AAI9N1T0</accession>
<evidence type="ECO:0000313" key="2">
    <source>
        <dbReference type="EMBL" id="EOA02349.1"/>
    </source>
</evidence>
<dbReference type="EMBL" id="AEEC02000053">
    <property type="protein sequence ID" value="EOA02349.1"/>
    <property type="molecule type" value="Genomic_DNA"/>
</dbReference>
<keyword evidence="2" id="KW-0238">DNA-binding</keyword>
<dbReference type="Proteomes" id="UP000006772">
    <property type="component" value="Unassembled WGS sequence"/>
</dbReference>